<dbReference type="GeneID" id="20346358"/>
<evidence type="ECO:0000256" key="4">
    <source>
        <dbReference type="ARBA" id="ARBA00022917"/>
    </source>
</evidence>
<evidence type="ECO:0000256" key="3">
    <source>
        <dbReference type="ARBA" id="ARBA00022840"/>
    </source>
</evidence>
<dbReference type="PANTHER" id="PTHR22594:SF34">
    <property type="entry name" value="ASPARAGINE--TRNA LIGASE, MITOCHONDRIAL-RELATED"/>
    <property type="match status" value="1"/>
</dbReference>
<dbReference type="Gene3D" id="3.30.930.10">
    <property type="entry name" value="Bira Bifunctional Protein, Domain 2"/>
    <property type="match status" value="1"/>
</dbReference>
<dbReference type="InterPro" id="IPR002312">
    <property type="entry name" value="Asp/Asn-tRNA-synth_IIb"/>
</dbReference>
<evidence type="ECO:0000256" key="6">
    <source>
        <dbReference type="SAM" id="MobiDB-lite"/>
    </source>
</evidence>
<dbReference type="EMBL" id="GL385397">
    <property type="protein sequence ID" value="EJT75975.1"/>
    <property type="molecule type" value="Genomic_DNA"/>
</dbReference>
<organism evidence="8">
    <name type="scientific">Gaeumannomyces tritici (strain R3-111a-1)</name>
    <name type="common">Wheat and barley take-all root rot fungus</name>
    <name type="synonym">Gaeumannomyces graminis var. tritici</name>
    <dbReference type="NCBI Taxonomy" id="644352"/>
    <lineage>
        <taxon>Eukaryota</taxon>
        <taxon>Fungi</taxon>
        <taxon>Dikarya</taxon>
        <taxon>Ascomycota</taxon>
        <taxon>Pezizomycotina</taxon>
        <taxon>Sordariomycetes</taxon>
        <taxon>Sordariomycetidae</taxon>
        <taxon>Magnaporthales</taxon>
        <taxon>Magnaporthaceae</taxon>
        <taxon>Gaeumannomyces</taxon>
    </lineage>
</organism>
<dbReference type="Gene3D" id="2.40.50.140">
    <property type="entry name" value="Nucleic acid-binding proteins"/>
    <property type="match status" value="1"/>
</dbReference>
<proteinExistence type="predicted"/>
<gene>
    <name evidence="9" type="primary">20346358</name>
    <name evidence="8" type="ORF">GGTG_05900</name>
</gene>
<name>J3NX93_GAET3</name>
<feature type="region of interest" description="Disordered" evidence="6">
    <location>
        <begin position="531"/>
        <end position="552"/>
    </location>
</feature>
<keyword evidence="5 8" id="KW-0030">Aminoacyl-tRNA synthetase</keyword>
<reference evidence="8" key="2">
    <citation type="submission" date="2010-07" db="EMBL/GenBank/DDBJ databases">
        <authorList>
            <consortium name="The Broad Institute Genome Sequencing Platform"/>
            <consortium name="Broad Institute Genome Sequencing Center for Infectious Disease"/>
            <person name="Ma L.-J."/>
            <person name="Dead R."/>
            <person name="Young S."/>
            <person name="Zeng Q."/>
            <person name="Koehrsen M."/>
            <person name="Alvarado L."/>
            <person name="Berlin A."/>
            <person name="Chapman S.B."/>
            <person name="Chen Z."/>
            <person name="Freedman E."/>
            <person name="Gellesch M."/>
            <person name="Goldberg J."/>
            <person name="Griggs A."/>
            <person name="Gujja S."/>
            <person name="Heilman E.R."/>
            <person name="Heiman D."/>
            <person name="Hepburn T."/>
            <person name="Howarth C."/>
            <person name="Jen D."/>
            <person name="Larson L."/>
            <person name="Mehta T."/>
            <person name="Neiman D."/>
            <person name="Pearson M."/>
            <person name="Roberts A."/>
            <person name="Saif S."/>
            <person name="Shea T."/>
            <person name="Shenoy N."/>
            <person name="Sisk P."/>
            <person name="Stolte C."/>
            <person name="Sykes S."/>
            <person name="Walk T."/>
            <person name="White J."/>
            <person name="Yandava C."/>
            <person name="Haas B."/>
            <person name="Nusbaum C."/>
            <person name="Birren B."/>
        </authorList>
    </citation>
    <scope>NUCLEOTIDE SEQUENCE</scope>
    <source>
        <strain evidence="8">R3-111a-1</strain>
    </source>
</reference>
<evidence type="ECO:0000313" key="10">
    <source>
        <dbReference type="Proteomes" id="UP000006039"/>
    </source>
</evidence>
<reference evidence="8" key="3">
    <citation type="submission" date="2010-09" db="EMBL/GenBank/DDBJ databases">
        <title>Annotation of Gaeumannomyces graminis var. tritici R3-111a-1.</title>
        <authorList>
            <consortium name="The Broad Institute Genome Sequencing Platform"/>
            <person name="Ma L.-J."/>
            <person name="Dead R."/>
            <person name="Young S.K."/>
            <person name="Zeng Q."/>
            <person name="Gargeya S."/>
            <person name="Fitzgerald M."/>
            <person name="Haas B."/>
            <person name="Abouelleil A."/>
            <person name="Alvarado L."/>
            <person name="Arachchi H.M."/>
            <person name="Berlin A."/>
            <person name="Brown A."/>
            <person name="Chapman S.B."/>
            <person name="Chen Z."/>
            <person name="Dunbar C."/>
            <person name="Freedman E."/>
            <person name="Gearin G."/>
            <person name="Gellesch M."/>
            <person name="Goldberg J."/>
            <person name="Griggs A."/>
            <person name="Gujja S."/>
            <person name="Heiman D."/>
            <person name="Howarth C."/>
            <person name="Larson L."/>
            <person name="Lui A."/>
            <person name="MacDonald P.J.P."/>
            <person name="Mehta T."/>
            <person name="Montmayeur A."/>
            <person name="Murphy C."/>
            <person name="Neiman D."/>
            <person name="Pearson M."/>
            <person name="Priest M."/>
            <person name="Roberts A."/>
            <person name="Saif S."/>
            <person name="Shea T."/>
            <person name="Shenoy N."/>
            <person name="Sisk P."/>
            <person name="Stolte C."/>
            <person name="Sykes S."/>
            <person name="Yandava C."/>
            <person name="Wortman J."/>
            <person name="Nusbaum C."/>
            <person name="Birren B."/>
        </authorList>
    </citation>
    <scope>NUCLEOTIDE SEQUENCE</scope>
    <source>
        <strain evidence="8">R3-111a-1</strain>
    </source>
</reference>
<dbReference type="HOGENOM" id="CLU_004553_2_0_1"/>
<evidence type="ECO:0000313" key="9">
    <source>
        <dbReference type="EnsemblFungi" id="EJT75975"/>
    </source>
</evidence>
<dbReference type="InterPro" id="IPR004364">
    <property type="entry name" value="Aa-tRNA-synt_II"/>
</dbReference>
<dbReference type="VEuPathDB" id="FungiDB:GGTG_05900"/>
<dbReference type="PRINTS" id="PR01042">
    <property type="entry name" value="TRNASYNTHASP"/>
</dbReference>
<reference evidence="10" key="1">
    <citation type="submission" date="2010-07" db="EMBL/GenBank/DDBJ databases">
        <title>The genome sequence of Gaeumannomyces graminis var. tritici strain R3-111a-1.</title>
        <authorList>
            <consortium name="The Broad Institute Genome Sequencing Platform"/>
            <person name="Ma L.-J."/>
            <person name="Dead R."/>
            <person name="Young S."/>
            <person name="Zeng Q."/>
            <person name="Koehrsen M."/>
            <person name="Alvarado L."/>
            <person name="Berlin A."/>
            <person name="Chapman S.B."/>
            <person name="Chen Z."/>
            <person name="Freedman E."/>
            <person name="Gellesch M."/>
            <person name="Goldberg J."/>
            <person name="Griggs A."/>
            <person name="Gujja S."/>
            <person name="Heilman E.R."/>
            <person name="Heiman D."/>
            <person name="Hepburn T."/>
            <person name="Howarth C."/>
            <person name="Jen D."/>
            <person name="Larson L."/>
            <person name="Mehta T."/>
            <person name="Neiman D."/>
            <person name="Pearson M."/>
            <person name="Roberts A."/>
            <person name="Saif S."/>
            <person name="Shea T."/>
            <person name="Shenoy N."/>
            <person name="Sisk P."/>
            <person name="Stolte C."/>
            <person name="Sykes S."/>
            <person name="Walk T."/>
            <person name="White J."/>
            <person name="Yandava C."/>
            <person name="Haas B."/>
            <person name="Nusbaum C."/>
            <person name="Birren B."/>
        </authorList>
    </citation>
    <scope>NUCLEOTIDE SEQUENCE [LARGE SCALE GENOMIC DNA]</scope>
    <source>
        <strain evidence="10">R3-111a-1</strain>
    </source>
</reference>
<dbReference type="eggNOG" id="KOG0554">
    <property type="taxonomic scope" value="Eukaryota"/>
</dbReference>
<dbReference type="STRING" id="644352.J3NX93"/>
<feature type="domain" description="Aminoacyl-transfer RNA synthetases class-II family profile" evidence="7">
    <location>
        <begin position="207"/>
        <end position="601"/>
    </location>
</feature>
<dbReference type="Proteomes" id="UP000006039">
    <property type="component" value="Unassembled WGS sequence"/>
</dbReference>
<dbReference type="GO" id="GO:0005739">
    <property type="term" value="C:mitochondrion"/>
    <property type="evidence" value="ECO:0007669"/>
    <property type="project" value="EnsemblFungi"/>
</dbReference>
<keyword evidence="3" id="KW-0067">ATP-binding</keyword>
<dbReference type="FunCoup" id="J3NX93">
    <property type="interactions" value="477"/>
</dbReference>
<evidence type="ECO:0000259" key="7">
    <source>
        <dbReference type="PROSITE" id="PS50862"/>
    </source>
</evidence>
<evidence type="ECO:0000313" key="8">
    <source>
        <dbReference type="EMBL" id="EJT75975.1"/>
    </source>
</evidence>
<dbReference type="InterPro" id="IPR045864">
    <property type="entry name" value="aa-tRNA-synth_II/BPL/LPL"/>
</dbReference>
<sequence>MRPIGGCLSTAAGSTCRPAASRRFVAATAGAAAAAAAAATAPSRCLGSTWRAPAAAILHHRHYSSYPSSPPPSSQSAPRHSIARLLEWAPESDVPDVVVNGYIRSVRSMKTASFVSLADGSSLNALQAVVPADQASGLSVGAAVRFVGSWVKSLGSGQSHELRVDRTAVVGPSDAKTFPIQKKYHTPEFLRTLPHLRSRTALNSALLRLRSEVTREVSQFFASRDFVQTHPPIITSSDCEGAGEAFTLRPAADIAISDCDGTGETSASAPPFFGSPKYLTVSSQLHLEALAQSVNNVWTLSPTFRAEKSDTARHLSEFYMLEAEMAFVDGMDPVMDLAEDLLRYVTRELHGTRLFHDVCQGRSVKDSGHGGDMSSEEIGKRWGGLMSAAWPRITYTDAMALLEKEASREPKKFRFAPEWGHGLQAEHERYIADVVGEGTRPVFVTHYPRGIKAFYMLTSSSSPGHLSAGVSPSGSADAGTAERVTVDCFDLLVPDLCEIAGGSMREHRLQPLLEAMQSRGMVIPAADAGARQSSHGASSGDGWSNPGVTATPSPTVGGGLDWYVDLRRWGCPPHGGFGIGFDRLLCYMSGVQTIRDMATFPRWHGRCDC</sequence>
<evidence type="ECO:0000256" key="1">
    <source>
        <dbReference type="ARBA" id="ARBA00022598"/>
    </source>
</evidence>
<dbReference type="GO" id="GO:0005524">
    <property type="term" value="F:ATP binding"/>
    <property type="evidence" value="ECO:0007669"/>
    <property type="project" value="UniProtKB-KW"/>
</dbReference>
<dbReference type="SUPFAM" id="SSF50249">
    <property type="entry name" value="Nucleic acid-binding proteins"/>
    <property type="match status" value="1"/>
</dbReference>
<evidence type="ECO:0000256" key="5">
    <source>
        <dbReference type="ARBA" id="ARBA00023146"/>
    </source>
</evidence>
<dbReference type="AlphaFoldDB" id="J3NX93"/>
<dbReference type="CDD" id="cd04318">
    <property type="entry name" value="EcAsnRS_like_N"/>
    <property type="match status" value="1"/>
</dbReference>
<dbReference type="PROSITE" id="PS50862">
    <property type="entry name" value="AA_TRNA_LIGASE_II"/>
    <property type="match status" value="1"/>
</dbReference>
<protein>
    <submittedName>
        <fullName evidence="8">Asparaginyl-tRNA synthetase</fullName>
    </submittedName>
</protein>
<dbReference type="Pfam" id="PF00152">
    <property type="entry name" value="tRNA-synt_2"/>
    <property type="match status" value="1"/>
</dbReference>
<dbReference type="OrthoDB" id="43906at2759"/>
<dbReference type="CDD" id="cd00776">
    <property type="entry name" value="AsxRS_core"/>
    <property type="match status" value="1"/>
</dbReference>
<dbReference type="PANTHER" id="PTHR22594">
    <property type="entry name" value="ASPARTYL/LYSYL-TRNA SYNTHETASE"/>
    <property type="match status" value="1"/>
</dbReference>
<accession>J3NX93</accession>
<dbReference type="SUPFAM" id="SSF55681">
    <property type="entry name" value="Class II aaRS and biotin synthetases"/>
    <property type="match status" value="1"/>
</dbReference>
<evidence type="ECO:0000256" key="2">
    <source>
        <dbReference type="ARBA" id="ARBA00022741"/>
    </source>
</evidence>
<dbReference type="GO" id="GO:0070145">
    <property type="term" value="P:mitochondrial asparaginyl-tRNA aminoacylation"/>
    <property type="evidence" value="ECO:0007669"/>
    <property type="project" value="EnsemblFungi"/>
</dbReference>
<dbReference type="EnsemblFungi" id="EJT75975">
    <property type="protein sequence ID" value="EJT75975"/>
    <property type="gene ID" value="GGTG_05900"/>
</dbReference>
<dbReference type="InterPro" id="IPR012340">
    <property type="entry name" value="NA-bd_OB-fold"/>
</dbReference>
<keyword evidence="1" id="KW-0436">Ligase</keyword>
<keyword evidence="4" id="KW-0648">Protein biosynthesis</keyword>
<reference evidence="9" key="5">
    <citation type="submission" date="2018-04" db="UniProtKB">
        <authorList>
            <consortium name="EnsemblFungi"/>
        </authorList>
    </citation>
    <scope>IDENTIFICATION</scope>
    <source>
        <strain evidence="9">R3-111a-1</strain>
    </source>
</reference>
<dbReference type="GO" id="GO:0004816">
    <property type="term" value="F:asparagine-tRNA ligase activity"/>
    <property type="evidence" value="ECO:0007669"/>
    <property type="project" value="EnsemblFungi"/>
</dbReference>
<dbReference type="RefSeq" id="XP_009221975.1">
    <property type="nucleotide sequence ID" value="XM_009223711.1"/>
</dbReference>
<dbReference type="InterPro" id="IPR006195">
    <property type="entry name" value="aa-tRNA-synth_II"/>
</dbReference>
<keyword evidence="2" id="KW-0547">Nucleotide-binding</keyword>
<reference evidence="9" key="4">
    <citation type="journal article" date="2015" name="G3 (Bethesda)">
        <title>Genome sequences of three phytopathogenic species of the Magnaporthaceae family of fungi.</title>
        <authorList>
            <person name="Okagaki L.H."/>
            <person name="Nunes C.C."/>
            <person name="Sailsbery J."/>
            <person name="Clay B."/>
            <person name="Brown D."/>
            <person name="John T."/>
            <person name="Oh Y."/>
            <person name="Young N."/>
            <person name="Fitzgerald M."/>
            <person name="Haas B.J."/>
            <person name="Zeng Q."/>
            <person name="Young S."/>
            <person name="Adiconis X."/>
            <person name="Fan L."/>
            <person name="Levin J.Z."/>
            <person name="Mitchell T.K."/>
            <person name="Okubara P.A."/>
            <person name="Farman M.L."/>
            <person name="Kohn L.M."/>
            <person name="Birren B."/>
            <person name="Ma L.-J."/>
            <person name="Dean R.A."/>
        </authorList>
    </citation>
    <scope>NUCLEOTIDE SEQUENCE</scope>
    <source>
        <strain evidence="9">R3-111a-1</strain>
    </source>
</reference>
<keyword evidence="10" id="KW-1185">Reference proteome</keyword>